<dbReference type="FunCoup" id="H2MG80">
    <property type="interactions" value="1318"/>
</dbReference>
<dbReference type="GO" id="GO:0015031">
    <property type="term" value="P:protein transport"/>
    <property type="evidence" value="ECO:0007669"/>
    <property type="project" value="UniProtKB-KW"/>
</dbReference>
<dbReference type="AlphaFoldDB" id="H2MG80"/>
<dbReference type="CTD" id="91782"/>
<dbReference type="Ensembl" id="ENSORLT00000017612.2">
    <property type="protein sequence ID" value="ENSORLP00000017611.2"/>
    <property type="gene ID" value="ENSORLG00000014047.2"/>
</dbReference>
<evidence type="ECO:0000256" key="5">
    <source>
        <dbReference type="ARBA" id="ARBA00022490"/>
    </source>
</evidence>
<dbReference type="Pfam" id="PF03357">
    <property type="entry name" value="Snf7"/>
    <property type="match status" value="1"/>
</dbReference>
<dbReference type="PANTHER" id="PTHR22761">
    <property type="entry name" value="CHARGED MULTIVESICULAR BODY PROTEIN"/>
    <property type="match status" value="1"/>
</dbReference>
<dbReference type="OrthoDB" id="10250120at2759"/>
<dbReference type="GO" id="GO:0000815">
    <property type="term" value="C:ESCRT III complex"/>
    <property type="evidence" value="ECO:0000318"/>
    <property type="project" value="GO_Central"/>
</dbReference>
<feature type="domain" description="CHMP7 winged helix" evidence="11">
    <location>
        <begin position="138"/>
        <end position="206"/>
    </location>
</feature>
<sequence length="420" mass="47243">MTLPTEWEDDERMNFMFSEFKENREVNVTDWDSKMDFWSALIMRSCRQRGSVCINLKDLNETFRRKDRSPLGLPTVIQSMARGGKIQRESEFAASVDCGWVSWSVGLLLVKPLKWTFSTLLGGGGVPLQDSFVVIEIVKEKAAELLQLYRNSELSSCSIFSFQELCVLSSDICADESTLCMALLQLQKDKQVIVSLHEGEKIVKFCQAGQERVSPLNDVDIGIYQLQRSEKLLGERVEKLGREADRCKEETRNLLREGKKSQALRCLRSQKRIEKRANNLFAKMESIRGILDRIAMSQTDKMVMQAYQTGVAALRLSLKDVSVERAESLVDQIQELCDTQDEVNRTISSGVNPADEDMDGLEEELKSLLEEGNPDSASVPADGVSFSEQILSVLPDVPRSPLNVVSDGLEAKLEQLKLSD</sequence>
<keyword evidence="13" id="KW-1185">Reference proteome</keyword>
<reference evidence="12 13" key="1">
    <citation type="journal article" date="2007" name="Nature">
        <title>The medaka draft genome and insights into vertebrate genome evolution.</title>
        <authorList>
            <person name="Kasahara M."/>
            <person name="Naruse K."/>
            <person name="Sasaki S."/>
            <person name="Nakatani Y."/>
            <person name="Qu W."/>
            <person name="Ahsan B."/>
            <person name="Yamada T."/>
            <person name="Nagayasu Y."/>
            <person name="Doi K."/>
            <person name="Kasai Y."/>
            <person name="Jindo T."/>
            <person name="Kobayashi D."/>
            <person name="Shimada A."/>
            <person name="Toyoda A."/>
            <person name="Kuroki Y."/>
            <person name="Fujiyama A."/>
            <person name="Sasaki T."/>
            <person name="Shimizu A."/>
            <person name="Asakawa S."/>
            <person name="Shimizu N."/>
            <person name="Hashimoto S."/>
            <person name="Yang J."/>
            <person name="Lee Y."/>
            <person name="Matsushima K."/>
            <person name="Sugano S."/>
            <person name="Sakaizumi M."/>
            <person name="Narita T."/>
            <person name="Ohishi K."/>
            <person name="Haga S."/>
            <person name="Ohta F."/>
            <person name="Nomoto H."/>
            <person name="Nogata K."/>
            <person name="Morishita T."/>
            <person name="Endo T."/>
            <person name="Shin-I T."/>
            <person name="Takeda H."/>
            <person name="Morishita S."/>
            <person name="Kohara Y."/>
        </authorList>
    </citation>
    <scope>NUCLEOTIDE SEQUENCE [LARGE SCALE GENOMIC DNA]</scope>
    <source>
        <strain evidence="12 13">Hd-rR</strain>
    </source>
</reference>
<proteinExistence type="inferred from homology"/>
<evidence type="ECO:0000256" key="6">
    <source>
        <dbReference type="ARBA" id="ARBA00022927"/>
    </source>
</evidence>
<reference evidence="12" key="3">
    <citation type="submission" date="2025-09" db="UniProtKB">
        <authorList>
            <consortium name="Ensembl"/>
        </authorList>
    </citation>
    <scope>IDENTIFICATION</scope>
    <source>
        <strain evidence="12">Hd-rR</strain>
    </source>
</reference>
<dbReference type="STRING" id="8090.ENSORLP00000017611"/>
<dbReference type="PANTHER" id="PTHR22761:SF21">
    <property type="entry name" value="CHARGED MULTIVESICULAR BODY PROTEIN 7"/>
    <property type="match status" value="1"/>
</dbReference>
<evidence type="ECO:0000256" key="3">
    <source>
        <dbReference type="ARBA" id="ARBA00006190"/>
    </source>
</evidence>
<keyword evidence="4" id="KW-0813">Transport</keyword>
<dbReference type="GO" id="GO:0009898">
    <property type="term" value="C:cytoplasmic side of plasma membrane"/>
    <property type="evidence" value="ECO:0000318"/>
    <property type="project" value="GO_Central"/>
</dbReference>
<evidence type="ECO:0000256" key="9">
    <source>
        <dbReference type="ARBA" id="ARBA00041077"/>
    </source>
</evidence>
<keyword evidence="6" id="KW-0653">Protein transport</keyword>
<keyword evidence="5" id="KW-0963">Cytoplasm</keyword>
<dbReference type="Pfam" id="PF25239">
    <property type="entry name" value="WHD_CHMP7"/>
    <property type="match status" value="1"/>
</dbReference>
<accession>H2MG80</accession>
<evidence type="ECO:0000256" key="4">
    <source>
        <dbReference type="ARBA" id="ARBA00022448"/>
    </source>
</evidence>
<dbReference type="RefSeq" id="XP_011477743.1">
    <property type="nucleotide sequence ID" value="XM_011479441.3"/>
</dbReference>
<dbReference type="GO" id="GO:0005771">
    <property type="term" value="C:multivesicular body"/>
    <property type="evidence" value="ECO:0000318"/>
    <property type="project" value="GO_Central"/>
</dbReference>
<gene>
    <name evidence="12" type="primary">CHMP7</name>
    <name evidence="12" type="synonym">chmp7</name>
</gene>
<dbReference type="Bgee" id="ENSORLG00000014047">
    <property type="expression patterns" value="Expressed in animal zygote and 14 other cell types or tissues"/>
</dbReference>
<evidence type="ECO:0000256" key="10">
    <source>
        <dbReference type="ARBA" id="ARBA00041629"/>
    </source>
</evidence>
<evidence type="ECO:0000256" key="8">
    <source>
        <dbReference type="ARBA" id="ARBA00023242"/>
    </source>
</evidence>
<dbReference type="eggNOG" id="KOG2911">
    <property type="taxonomic scope" value="Eukaryota"/>
</dbReference>
<protein>
    <recommendedName>
        <fullName evidence="9">Charged multivesicular body protein 7</fullName>
    </recommendedName>
    <alternativeName>
        <fullName evidence="10">Chromatin-modifying protein 7</fullName>
    </alternativeName>
</protein>
<dbReference type="Pfam" id="PF25880">
    <property type="entry name" value="WHD_CHMP7_1st"/>
    <property type="match status" value="1"/>
</dbReference>
<evidence type="ECO:0000259" key="11">
    <source>
        <dbReference type="Pfam" id="PF25239"/>
    </source>
</evidence>
<dbReference type="InterPro" id="IPR005024">
    <property type="entry name" value="Snf7_fam"/>
</dbReference>
<comment type="similarity">
    <text evidence="3">Belongs to the SNF7 family.</text>
</comment>
<evidence type="ECO:0000256" key="2">
    <source>
        <dbReference type="ARBA" id="ARBA00004496"/>
    </source>
</evidence>
<dbReference type="Proteomes" id="UP000001038">
    <property type="component" value="Chromosome 9"/>
</dbReference>
<keyword evidence="7" id="KW-0175">Coiled coil</keyword>
<evidence type="ECO:0000256" key="7">
    <source>
        <dbReference type="ARBA" id="ARBA00023054"/>
    </source>
</evidence>
<dbReference type="GO" id="GO:0006900">
    <property type="term" value="P:vesicle budding from membrane"/>
    <property type="evidence" value="ECO:0000318"/>
    <property type="project" value="GO_Central"/>
</dbReference>
<dbReference type="GeneID" id="101162053"/>
<organism evidence="12 13">
    <name type="scientific">Oryzias latipes</name>
    <name type="common">Japanese rice fish</name>
    <name type="synonym">Japanese killifish</name>
    <dbReference type="NCBI Taxonomy" id="8090"/>
    <lineage>
        <taxon>Eukaryota</taxon>
        <taxon>Metazoa</taxon>
        <taxon>Chordata</taxon>
        <taxon>Craniata</taxon>
        <taxon>Vertebrata</taxon>
        <taxon>Euteleostomi</taxon>
        <taxon>Actinopterygii</taxon>
        <taxon>Neopterygii</taxon>
        <taxon>Teleostei</taxon>
        <taxon>Neoteleostei</taxon>
        <taxon>Acanthomorphata</taxon>
        <taxon>Ovalentaria</taxon>
        <taxon>Atherinomorphae</taxon>
        <taxon>Beloniformes</taxon>
        <taxon>Adrianichthyidae</taxon>
        <taxon>Oryziinae</taxon>
        <taxon>Oryzias</taxon>
    </lineage>
</organism>
<dbReference type="GO" id="GO:0005635">
    <property type="term" value="C:nuclear envelope"/>
    <property type="evidence" value="ECO:0007669"/>
    <property type="project" value="UniProtKB-SubCell"/>
</dbReference>
<dbReference type="GeneTree" id="ENSGT00720000108860"/>
<evidence type="ECO:0000256" key="1">
    <source>
        <dbReference type="ARBA" id="ARBA00004259"/>
    </source>
</evidence>
<dbReference type="KEGG" id="ola:101162053"/>
<dbReference type="InterPro" id="IPR057471">
    <property type="entry name" value="CHMP7_WHD"/>
</dbReference>
<reference evidence="12" key="2">
    <citation type="submission" date="2025-08" db="UniProtKB">
        <authorList>
            <consortium name="Ensembl"/>
        </authorList>
    </citation>
    <scope>IDENTIFICATION</scope>
    <source>
        <strain evidence="12">Hd-rR</strain>
    </source>
</reference>
<dbReference type="HOGENOM" id="CLU_044768_1_0_1"/>
<evidence type="ECO:0000313" key="12">
    <source>
        <dbReference type="Ensembl" id="ENSORLP00000017611.2"/>
    </source>
</evidence>
<dbReference type="InParanoid" id="H2MG80"/>
<evidence type="ECO:0000313" key="13">
    <source>
        <dbReference type="Proteomes" id="UP000001038"/>
    </source>
</evidence>
<keyword evidence="8" id="KW-0539">Nucleus</keyword>
<name>H2MG80_ORYLA</name>
<comment type="subcellular location">
    <subcellularLocation>
        <location evidence="2">Cytoplasm</location>
    </subcellularLocation>
    <subcellularLocation>
        <location evidence="1">Nucleus envelope</location>
    </subcellularLocation>
</comment>
<dbReference type="GO" id="GO:0032511">
    <property type="term" value="P:late endosome to vacuole transport via multivesicular body sorting pathway"/>
    <property type="evidence" value="ECO:0000318"/>
    <property type="project" value="GO_Central"/>
</dbReference>